<keyword evidence="4" id="KW-1185">Reference proteome</keyword>
<dbReference type="RefSeq" id="WP_034795630.1">
    <property type="nucleotide sequence ID" value="NZ_JMPJ01000074.1"/>
</dbReference>
<dbReference type="Gene3D" id="3.30.70.100">
    <property type="match status" value="1"/>
</dbReference>
<dbReference type="eggNOG" id="COG2200">
    <property type="taxonomic scope" value="Bacteria"/>
</dbReference>
<dbReference type="InterPro" id="IPR007024">
    <property type="entry name" value="BLUF_domain"/>
</dbReference>
<evidence type="ECO:0000259" key="1">
    <source>
        <dbReference type="PROSITE" id="PS50883"/>
    </source>
</evidence>
<dbReference type="GO" id="GO:0009882">
    <property type="term" value="F:blue light photoreceptor activity"/>
    <property type="evidence" value="ECO:0007669"/>
    <property type="project" value="InterPro"/>
</dbReference>
<dbReference type="PANTHER" id="PTHR33121:SF15">
    <property type="entry name" value="BLUE LIGHT- AND TEMPERATURE-REGULATED ANTIREPRESSOR BLUF"/>
    <property type="match status" value="1"/>
</dbReference>
<comment type="caution">
    <text evidence="3">The sequence shown here is derived from an EMBL/GenBank/DDBJ whole genome shotgun (WGS) entry which is preliminary data.</text>
</comment>
<dbReference type="AlphaFoldDB" id="A0A085G1I7"/>
<name>A0A085G1I7_EWIA3</name>
<dbReference type="SUPFAM" id="SSF54975">
    <property type="entry name" value="Acylphosphatase/BLUF domain-like"/>
    <property type="match status" value="1"/>
</dbReference>
<accession>A0A085G1I7</accession>
<dbReference type="PROSITE" id="PS50925">
    <property type="entry name" value="BLUF"/>
    <property type="match status" value="1"/>
</dbReference>
<dbReference type="InterPro" id="IPR001633">
    <property type="entry name" value="EAL_dom"/>
</dbReference>
<evidence type="ECO:0000259" key="2">
    <source>
        <dbReference type="PROSITE" id="PS50925"/>
    </source>
</evidence>
<dbReference type="GO" id="GO:0071949">
    <property type="term" value="F:FAD binding"/>
    <property type="evidence" value="ECO:0007669"/>
    <property type="project" value="InterPro"/>
</dbReference>
<organism evidence="3 4">
    <name type="scientific">Ewingella americana (strain ATCC 33852 / DSM 4580 / CCUG 14506 / JCM 5911 / LMG 7869 / NCTC 12157 / CDC 1468-78)</name>
    <dbReference type="NCBI Taxonomy" id="910964"/>
    <lineage>
        <taxon>Bacteria</taxon>
        <taxon>Pseudomonadati</taxon>
        <taxon>Pseudomonadota</taxon>
        <taxon>Gammaproteobacteria</taxon>
        <taxon>Enterobacterales</taxon>
        <taxon>Yersiniaceae</taxon>
        <taxon>Ewingella</taxon>
    </lineage>
</organism>
<dbReference type="Pfam" id="PF00563">
    <property type="entry name" value="EAL"/>
    <property type="match status" value="1"/>
</dbReference>
<protein>
    <submittedName>
        <fullName evidence="3">YcgF family protein</fullName>
    </submittedName>
</protein>
<proteinExistence type="predicted"/>
<dbReference type="GO" id="GO:0071111">
    <property type="term" value="F:cyclic-guanylate-specific phosphodiesterase activity"/>
    <property type="evidence" value="ECO:0007669"/>
    <property type="project" value="InterPro"/>
</dbReference>
<dbReference type="SMART" id="SM01034">
    <property type="entry name" value="BLUF"/>
    <property type="match status" value="1"/>
</dbReference>
<evidence type="ECO:0000313" key="4">
    <source>
        <dbReference type="Proteomes" id="UP000028640"/>
    </source>
</evidence>
<dbReference type="OrthoDB" id="1673646at2"/>
<dbReference type="GeneID" id="78382424"/>
<dbReference type="InterPro" id="IPR050706">
    <property type="entry name" value="Cyclic-di-GMP_PDE-like"/>
</dbReference>
<dbReference type="InterPro" id="IPR036046">
    <property type="entry name" value="Acylphosphatase-like_dom_sf"/>
</dbReference>
<feature type="domain" description="BLUF" evidence="2">
    <location>
        <begin position="2"/>
        <end position="93"/>
    </location>
</feature>
<feature type="domain" description="EAL" evidence="1">
    <location>
        <begin position="154"/>
        <end position="401"/>
    </location>
</feature>
<dbReference type="SMART" id="SM00052">
    <property type="entry name" value="EAL"/>
    <property type="match status" value="1"/>
</dbReference>
<evidence type="ECO:0000313" key="3">
    <source>
        <dbReference type="EMBL" id="KFC77582.1"/>
    </source>
</evidence>
<dbReference type="InterPro" id="IPR035919">
    <property type="entry name" value="EAL_sf"/>
</dbReference>
<dbReference type="Gene3D" id="3.20.20.450">
    <property type="entry name" value="EAL domain"/>
    <property type="match status" value="1"/>
</dbReference>
<dbReference type="PROSITE" id="PS50883">
    <property type="entry name" value="EAL"/>
    <property type="match status" value="1"/>
</dbReference>
<dbReference type="PANTHER" id="PTHR33121">
    <property type="entry name" value="CYCLIC DI-GMP PHOSPHODIESTERASE PDEF"/>
    <property type="match status" value="1"/>
</dbReference>
<dbReference type="SUPFAM" id="SSF141868">
    <property type="entry name" value="EAL domain-like"/>
    <property type="match status" value="1"/>
</dbReference>
<gene>
    <name evidence="3" type="ORF">GEAM_4188</name>
</gene>
<dbReference type="CDD" id="cd01948">
    <property type="entry name" value="EAL"/>
    <property type="match status" value="1"/>
</dbReference>
<dbReference type="STRING" id="910964.GEAM_4188"/>
<dbReference type="Proteomes" id="UP000028640">
    <property type="component" value="Unassembled WGS sequence"/>
</dbReference>
<dbReference type="Pfam" id="PF04940">
    <property type="entry name" value="BLUF"/>
    <property type="match status" value="1"/>
</dbReference>
<reference evidence="3 4" key="1">
    <citation type="submission" date="2014-05" db="EMBL/GenBank/DDBJ databases">
        <title>ATOL: Assembling a taxonomically balanced genome-scale reconstruction of the evolutionary history of the Enterobacteriaceae.</title>
        <authorList>
            <person name="Plunkett G.III."/>
            <person name="Neeno-Eckwall E.C."/>
            <person name="Glasner J.D."/>
            <person name="Perna N.T."/>
        </authorList>
    </citation>
    <scope>NUCLEOTIDE SEQUENCE [LARGE SCALE GENOMIC DNA]</scope>
    <source>
        <strain evidence="3 4">ATCC 33852</strain>
    </source>
</reference>
<sequence length="411" mass="45404">MLLTLVYRSQISSNTQLDDLDNMVAKASMTNSQSSVTGILLHDDTHFFQLLEGPEDAVDSIFAKIAADKRHNNVVELMRDHAPARRFGKVGMELFDLRTYSEDVVFQAVLDKGTSKYRLTYDDRALQFLSTFVQAREKENYLDIPSPESWSFVVDSSQSYPVQASSSPECSYAFQPVVDPLKKQIVSFVATLCDPQGGSPLGYYARSEHKNIYSADLESKRHAFAMASEFGIGDKSLTISLLPMTLSNAPNAVEFLLQEIAASGLVPEQVVIALTENGSVTAEEPFYLAMKKLKASGMRLAVENFGAGSAGLLQLTQMQPDKLMIEPSLIQDVHKSGPKQAIVLSIIKFCSSLEISLTATGVEQVEEWMWLEAAGICHFQGSLFAKPGLNRLPLIAWPELDDEFGQREKVV</sequence>
<dbReference type="EMBL" id="JMPJ01000074">
    <property type="protein sequence ID" value="KFC77582.1"/>
    <property type="molecule type" value="Genomic_DNA"/>
</dbReference>